<dbReference type="EMBL" id="CAJOBZ010000029">
    <property type="protein sequence ID" value="CAF4886040.1"/>
    <property type="molecule type" value="Genomic_DNA"/>
</dbReference>
<protein>
    <submittedName>
        <fullName evidence="1">Uncharacterized protein</fullName>
    </submittedName>
</protein>
<accession>A0A821U8W9</accession>
<gene>
    <name evidence="1" type="ORF">PMACD_LOCUS10037</name>
</gene>
<reference evidence="1" key="1">
    <citation type="submission" date="2021-02" db="EMBL/GenBank/DDBJ databases">
        <authorList>
            <person name="Steward A R."/>
        </authorList>
    </citation>
    <scope>NUCLEOTIDE SEQUENCE</scope>
</reference>
<evidence type="ECO:0000313" key="2">
    <source>
        <dbReference type="Proteomes" id="UP000663880"/>
    </source>
</evidence>
<organism evidence="1 2">
    <name type="scientific">Pieris macdunnoughi</name>
    <dbReference type="NCBI Taxonomy" id="345717"/>
    <lineage>
        <taxon>Eukaryota</taxon>
        <taxon>Metazoa</taxon>
        <taxon>Ecdysozoa</taxon>
        <taxon>Arthropoda</taxon>
        <taxon>Hexapoda</taxon>
        <taxon>Insecta</taxon>
        <taxon>Pterygota</taxon>
        <taxon>Neoptera</taxon>
        <taxon>Endopterygota</taxon>
        <taxon>Lepidoptera</taxon>
        <taxon>Glossata</taxon>
        <taxon>Ditrysia</taxon>
        <taxon>Papilionoidea</taxon>
        <taxon>Pieridae</taxon>
        <taxon>Pierinae</taxon>
        <taxon>Pieris</taxon>
    </lineage>
</organism>
<comment type="caution">
    <text evidence="1">The sequence shown here is derived from an EMBL/GenBank/DDBJ whole genome shotgun (WGS) entry which is preliminary data.</text>
</comment>
<evidence type="ECO:0000313" key="1">
    <source>
        <dbReference type="EMBL" id="CAF4886040.1"/>
    </source>
</evidence>
<dbReference type="AlphaFoldDB" id="A0A821U8W9"/>
<name>A0A821U8W9_9NEOP</name>
<sequence length="102" mass="11621">MPTIYIGSFLECIISPDLSIYKCPEFPTFGTDFYEMGNSCLFILIYEVYHEDNEILILIERMTMIIITINGYTAFWALAPSSTLCHRKLSSGSRVGPLLRGR</sequence>
<proteinExistence type="predicted"/>
<keyword evidence="2" id="KW-1185">Reference proteome</keyword>
<dbReference type="Proteomes" id="UP000663880">
    <property type="component" value="Unassembled WGS sequence"/>
</dbReference>